<sequence>MGPLGWTCHVCDARILRETSYVHMAVHRLYHYRILTGSTVLELGKTPFRIKLVRTFISKS</sequence>
<gene>
    <name evidence="1" type="ORF">PAHAL_7G175600</name>
</gene>
<reference evidence="1" key="1">
    <citation type="submission" date="2018-04" db="EMBL/GenBank/DDBJ databases">
        <title>WGS assembly of Panicum hallii.</title>
        <authorList>
            <person name="Lovell J."/>
            <person name="Jenkins J."/>
            <person name="Lowry D."/>
            <person name="Mamidi S."/>
            <person name="Sreedasyam A."/>
            <person name="Weng X."/>
            <person name="Barry K."/>
            <person name="Bonette J."/>
            <person name="Campitelli B."/>
            <person name="Daum C."/>
            <person name="Gordon S."/>
            <person name="Gould B."/>
            <person name="Lipzen A."/>
            <person name="Macqueen A."/>
            <person name="Palacio-Mejia J."/>
            <person name="Plott C."/>
            <person name="Shakirov E."/>
            <person name="Shu S."/>
            <person name="Yoshinaga Y."/>
            <person name="Zane M."/>
            <person name="Rokhsar D."/>
            <person name="Grimwood J."/>
            <person name="Schmutz J."/>
            <person name="Juenger T."/>
        </authorList>
    </citation>
    <scope>NUCLEOTIDE SEQUENCE [LARGE SCALE GENOMIC DNA]</scope>
    <source>
        <strain evidence="1">FIL2</strain>
    </source>
</reference>
<evidence type="ECO:0000313" key="1">
    <source>
        <dbReference type="EMBL" id="PVH35406.1"/>
    </source>
</evidence>
<dbReference type="Proteomes" id="UP000243499">
    <property type="component" value="Chromosome 7"/>
</dbReference>
<dbReference type="AlphaFoldDB" id="A0A2T8ICN0"/>
<protein>
    <submittedName>
        <fullName evidence="1">Uncharacterized protein</fullName>
    </submittedName>
</protein>
<proteinExistence type="predicted"/>
<organism evidence="1">
    <name type="scientific">Panicum hallii</name>
    <dbReference type="NCBI Taxonomy" id="206008"/>
    <lineage>
        <taxon>Eukaryota</taxon>
        <taxon>Viridiplantae</taxon>
        <taxon>Streptophyta</taxon>
        <taxon>Embryophyta</taxon>
        <taxon>Tracheophyta</taxon>
        <taxon>Spermatophyta</taxon>
        <taxon>Magnoliopsida</taxon>
        <taxon>Liliopsida</taxon>
        <taxon>Poales</taxon>
        <taxon>Poaceae</taxon>
        <taxon>PACMAD clade</taxon>
        <taxon>Panicoideae</taxon>
        <taxon>Panicodae</taxon>
        <taxon>Paniceae</taxon>
        <taxon>Panicinae</taxon>
        <taxon>Panicum</taxon>
        <taxon>Panicum sect. Panicum</taxon>
    </lineage>
</organism>
<dbReference type="EMBL" id="CM008052">
    <property type="protein sequence ID" value="PVH35406.1"/>
    <property type="molecule type" value="Genomic_DNA"/>
</dbReference>
<accession>A0A2T8ICN0</accession>
<name>A0A2T8ICN0_9POAL</name>
<dbReference type="Gramene" id="PVH35406">
    <property type="protein sequence ID" value="PVH35406"/>
    <property type="gene ID" value="PAHAL_7G175600"/>
</dbReference>